<comment type="caution">
    <text evidence="6">The sequence shown here is derived from an EMBL/GenBank/DDBJ whole genome shotgun (WGS) entry which is preliminary data.</text>
</comment>
<dbReference type="NCBIfam" id="TIGR01720">
    <property type="entry name" value="NRPS-para261"/>
    <property type="match status" value="2"/>
</dbReference>
<evidence type="ECO:0000256" key="3">
    <source>
        <dbReference type="ARBA" id="ARBA00022450"/>
    </source>
</evidence>
<comment type="similarity">
    <text evidence="2">Belongs to the ATP-dependent AMP-binding enzyme family.</text>
</comment>
<comment type="cofactor">
    <cofactor evidence="1">
        <name>pantetheine 4'-phosphate</name>
        <dbReference type="ChEBI" id="CHEBI:47942"/>
    </cofactor>
</comment>
<dbReference type="InterPro" id="IPR000873">
    <property type="entry name" value="AMP-dep_synth/lig_dom"/>
</dbReference>
<dbReference type="InterPro" id="IPR006162">
    <property type="entry name" value="Ppantetheine_attach_site"/>
</dbReference>
<protein>
    <submittedName>
        <fullName evidence="6">Non-ribosomal peptide synthetase</fullName>
    </submittedName>
</protein>
<evidence type="ECO:0000256" key="4">
    <source>
        <dbReference type="ARBA" id="ARBA00022553"/>
    </source>
</evidence>
<dbReference type="SMART" id="SM00823">
    <property type="entry name" value="PKS_PP"/>
    <property type="match status" value="4"/>
</dbReference>
<feature type="domain" description="Carrier" evidence="5">
    <location>
        <begin position="1037"/>
        <end position="1111"/>
    </location>
</feature>
<dbReference type="Pfam" id="PF00550">
    <property type="entry name" value="PP-binding"/>
    <property type="match status" value="4"/>
</dbReference>
<dbReference type="InterPro" id="IPR025110">
    <property type="entry name" value="AMP-bd_C"/>
</dbReference>
<dbReference type="GO" id="GO:0043041">
    <property type="term" value="P:amino acid activation for nonribosomal peptide biosynthetic process"/>
    <property type="evidence" value="ECO:0007669"/>
    <property type="project" value="UniProtKB-ARBA"/>
</dbReference>
<dbReference type="FunFam" id="2.30.38.10:FF:000001">
    <property type="entry name" value="Non-ribosomal peptide synthetase PvdI"/>
    <property type="match status" value="4"/>
</dbReference>
<dbReference type="InterPro" id="IPR020806">
    <property type="entry name" value="PKS_PP-bd"/>
</dbReference>
<dbReference type="EMBL" id="PRLP01000106">
    <property type="protein sequence ID" value="PPC75231.1"/>
    <property type="molecule type" value="Genomic_DNA"/>
</dbReference>
<dbReference type="CDD" id="cd17646">
    <property type="entry name" value="A_NRPS_AB3403-like"/>
    <property type="match status" value="2"/>
</dbReference>
<organism evidence="6 7">
    <name type="scientific">Proteobacteria bacterium 228</name>
    <dbReference type="NCBI Taxonomy" id="2083153"/>
    <lineage>
        <taxon>Bacteria</taxon>
        <taxon>Pseudomonadati</taxon>
        <taxon>Pseudomonadota</taxon>
    </lineage>
</organism>
<dbReference type="PROSITE" id="PS50075">
    <property type="entry name" value="CARRIER"/>
    <property type="match status" value="4"/>
</dbReference>
<dbReference type="SUPFAM" id="SSF47336">
    <property type="entry name" value="ACP-like"/>
    <property type="match status" value="4"/>
</dbReference>
<dbReference type="Pfam" id="PF00668">
    <property type="entry name" value="Condensation"/>
    <property type="match status" value="6"/>
</dbReference>
<dbReference type="PROSITE" id="PS00012">
    <property type="entry name" value="PHOSPHOPANTETHEINE"/>
    <property type="match status" value="4"/>
</dbReference>
<dbReference type="CDD" id="cd19543">
    <property type="entry name" value="DCL_NRPS"/>
    <property type="match status" value="1"/>
</dbReference>
<dbReference type="Gene3D" id="1.10.1200.10">
    <property type="entry name" value="ACP-like"/>
    <property type="match status" value="4"/>
</dbReference>
<dbReference type="Gene3D" id="3.30.559.30">
    <property type="entry name" value="Nonribosomal peptide synthetase, condensation domain"/>
    <property type="match status" value="6"/>
</dbReference>
<dbReference type="FunFam" id="3.40.50.12780:FF:000012">
    <property type="entry name" value="Non-ribosomal peptide synthetase"/>
    <property type="match status" value="2"/>
</dbReference>
<dbReference type="InterPro" id="IPR001242">
    <property type="entry name" value="Condensation_dom"/>
</dbReference>
<dbReference type="FunFam" id="3.30.300.30:FF:000010">
    <property type="entry name" value="Enterobactin synthetase component F"/>
    <property type="match status" value="3"/>
</dbReference>
<dbReference type="InterPro" id="IPR023213">
    <property type="entry name" value="CAT-like_dom_sf"/>
</dbReference>
<evidence type="ECO:0000313" key="6">
    <source>
        <dbReference type="EMBL" id="PPC75231.1"/>
    </source>
</evidence>
<dbReference type="Proteomes" id="UP000238196">
    <property type="component" value="Unassembled WGS sequence"/>
</dbReference>
<dbReference type="InterPro" id="IPR010060">
    <property type="entry name" value="NRPS_synth"/>
</dbReference>
<evidence type="ECO:0000259" key="5">
    <source>
        <dbReference type="PROSITE" id="PS50075"/>
    </source>
</evidence>
<dbReference type="GO" id="GO:0003824">
    <property type="term" value="F:catalytic activity"/>
    <property type="evidence" value="ECO:0007669"/>
    <property type="project" value="InterPro"/>
</dbReference>
<gene>
    <name evidence="6" type="ORF">C4K68_21575</name>
</gene>
<dbReference type="Gene3D" id="2.30.38.10">
    <property type="entry name" value="Luciferase, Domain 3"/>
    <property type="match status" value="4"/>
</dbReference>
<sequence length="5247" mass="579527">MDLNKLRRLAERFAELNPEQRRVFLQKMAEQGIHPEQLPIPARPRQEEGEDSAPLSFAQQQQWFLWQLQPDSNAYHLQAGITLEGQLDVAALQDSFAELIQQQPSLRTLFRADDEGQVLQYVLPELAPRYEEVDCLSAAADAGQAVQQARQRAAALVAEPFDLQQGPLLRIGLYRTGEQRHLLQLVMHHIIADDASMPLLIAAFSDSYRRRCGPAAGQDHEVTPPEVDYADYSRWQRLWLEAGEAERHLQWWREQLGQEHPLLALPTDYPRHPQGLYQADTLSVAVPDALAQQLQETARQRGMTPFMLLLAGFQWLLQRYSGQSQVRVGVPVANRQRPETQELIGFFVNSQVMPAQFHSAMCVDDLLSQCRQFVLAAQAHQELPFDALVDGLQLPRSLSHNPLFQVMFNHLRSHDVSNQHSWQLPGLRLHTEQGDRGAAQFELVAASEEGADGSLRLSLIYARELFATETIADMAEHYLQLLQALVGDGRRRLASVSLLTDVQWQQLQQWGTGQLQQPDDTLVQQRIARWGERKGEAIAVRDGQQQLSFSELNRRADVLAAVLATQGVGPETLVGVALPRSVDLLVAFLGILRAGAAYVPLDLHYPAERLRYMMSDSGMGWVLSERQATLPEVASVQRLDLHQLESEARLNGLQQAPALAWHPEQAAYVIYTSGSTGQPKGVLVSHAGIAMHCAAIGERYGMSDSSRELIFMSFSFDGAHERWLTALTHGGQVVMRGDELWSVEQTYQALWQYGITEATFPPVFIRELADWAERDGNPPPVRTYCFGGDAMPRESFDQVRRALRPQFLVNGYGPTETVVTPLLWRVTPQQPCSASYAPIGSVVGERQAYVLDSELNPLPVGMAGELYLGGQHGLARGYLQRPGLSAECFVPNPFSTCGERLYRSGDLVRWRRDGNIDYLGRVDHQVKIRGFRIELGEIETLLRAQPEVEQAVVVAVEQGTQGKRLAVYWVARGEQGDEATQALLKARLAAQLPDYMVPGLWQSLPQLPLNANGKVDRNALPAITLPAVDQPLQAEQQPQGEAELALAQVWQQVLKLPQIGRQQNFFELGGDSILSLQIVSRAARAGWQLTPRQLFEHQTLAELAQVACRREQQTQAGLPDAGDTPLLPLQQWFFSLPMAHFHHWNQAVLLHSDEPIYADTLTRALDLLQQHHDTLRLRYQRQPEGWQQHYQAVDEVPTSELLWQCQAASAEEIAAICDEAQRSLHIEQGPLWRAVLIAVEDCSWRLLLVAHHLLVDGVSWRVLLDDLQSLYLALLAQPQRTPSLPARSSSAQAWGRALQALAQSPALAAELPYWHQQAAAATPLPCDHDDGRATQAQQQQQRFVLGESDTRRLLSEAPAAYRTRINDLLLTALGRALCQWQGSDAVLIDLEGHGREAATVAELTGTAELDLSRSLGWMTSLYPQALQPVGALGEALCRVKEQLRAVPQQGLGYGVLRYLGSTEQQQALTALPQAQVLFNYLGQFSDTEQSQWTQAREPAGRSVAPDSPLAHELSINGQIYQGCLTLNWSYSRERYHDATISGLIERFADELRQLLDHCCSGVAGLTPSDVPLAGLSTAQLQQLPALTGQPLAAVADLYPLSPMQQGLLFHSRFEQSDQQQAGQAYINQLQILIESPAAQPLDVARFQAAWNQVAARHGVLRAGFITVEGRPLQWLAQQVEVPFRQVRGDAGQVALEELQQGFDLACPPLMRVALVEQTPAPGKQCWRMIWTVHHLLLDGWSTSLLLAEVLRCYQGQPLAPVQGQFRDYIGWLQQQDEQRSLDWWQQQLAQLQEPTYLANAVARPQPEPQGEPHGVHTLALSAAHTRLLQDYARQQKVTLNTLVQGAWLLLLQGYCGQSSVCTGVTVAGRPPVLAGIEQQIGLFINTLPLVSVPQPTLQAADWLRSLQHQQLQAREHEYLPLSRLQRLFSQSGQALFDTLVVFENYPVEQALAQQPDGLQLQRLVSHERTNYALSLIVQLAGGAQQESLNLELGYQCQHFSQAQIERMGQHLLTLLQQLQQAEQPLAQISLLATEEFSCLQQWSTDPQPYPEALPVFRLFEQQAALQPQRIALTAGEQQLSYGELNRRANRLAHQLLQRGARQHGVVGITAERSVELVVSLLAIQKAGAAYVPLDPDFPAERLAYMIGQSGVQLVLCQPHLCQQLPDFDGEVIELQPEVLAAVDGAPEHNPALPVHGDQLAYVIYTSGSTGRPKGVGNRHRSLYNRLYWIQQQWPLQAGDSLLQKTPYSFDVSVWEFFWPLMTGARLVMAAPGAHRDPAQIAEVIRREQISHVHFVPSMLNAFMAYREAAECRSLQRIICSGEALALETQQQVLTRLPQAQLLNLYGPTEAAIEVSWWQCREEAGQHSVPIGAPIANVHTWILDPQLRPVPQGIAGELYLGGICLAEGYTAQPGLTAERFVPHPFALDGGRLYRTGDLVRWRDDGVIEYLGRIDHQVKIRGLRIELGEIDSQLRAQPGVDDAVVVAHRGPAGFQLVAYWSGPATAAQLHSALAVLLPEYMLPAAWVCLPQLPLNPNGKVDRKALPAPELQRADFAAPQGAAEQALAAIWAEVLKVEQVSRDDNFFELGGDSILSLQIVARARQAGWLLTPKQLFASQTLMALAAVAQALATDDSSHSEPNTGSAALHTGAELVSGAVRQQALQRYPALADLYPLSPMQQGMLFHSLYDPGSSAYINQLQVEMRGLNVDAFRAAWQQVMERHAILRTGFISLAGEEGEQSLQWVATAVALPFEVRQSRMAEVEGVAAAILQQGFDLTAPPLMRLTLLQLGEGHYHFIWTVHHLLLDGWSTSQLLAEVLRAYEGAELPALQGQFRDYIGWLQQQDQAISLQWWQQQLAQLDEPTYLASTLARPVSTQAESDAQGGYGLHQLQLDQAQTAQLHQFARQQKVTLNTLVQGAWLQLLKGYSGQNTVCAGATVAGRPAQLPGIEQQVGLFINTLPLISRIDPQQQVGDWLRQLQQHNLAAREHEYLPLYQLQRLFSAARQALFDTLVVFENYPVDQALGQARQDGLQLRKVAIHEQTNYPLTLIVQGNDSLQLAFSYQHSQFSDAQMARLAAHLLAILQQLPQLQQRGQPLACLSLLAADEQTRLQQWSTNPQPYPVAQPVFQLFEQQAAAQPRRIALQAGERSLNYAELNQQANRLAHYLRRRGVTADTLVGVAAERSIELVVALLAIHKAGGAYVPLDPDYPAERLSYMAAQSGVQLVLSQSHLLAALAVPLAGCELLALDQLALSDEADSNLALPVHGEQLAYVIYTSGSTGRPKGVGNSHAALFNRLWWMQQAYQLDAEDAVLQKTPFSFDVSVWEFFWPLLSGARLVMAAPGAHRDPAQLVAVINAAHITTLHFVPSMLNAFIGFEAASQCPSLRRIICSGEALALETQQQVLSRLPQVALHNLYGPTEAAIDVTFWQCRVESGRSSVPIGAPIANVSTWVLDADLNPLPVGIAGELYLGGAGLARGYVQRPDLSAERFVPHPLASGERLYRTGDLVRWREDGVLEYLGRLDHQVKIRGLRIELGEIDSLLRAQPGVTDAVVVALRGSAGDQLVAYWAGTAEQAQLQQALAAQLPDYMLPAAWVALAQLPLSANGKVDRKALPAPALQQAEYRAADSEAEQQLAAIWCEVLKVERVGQLDNFFELGGDSILSLQIVSRAARAGWQLSARDLFERQTLQAVAAVAQPLASADTSSLPSASSADISAEEVPLLPFQQLFFSLPMAQRQHWNQALLLQSRMPCEAALLEQALQQLLRHHDALRMVYQQDEQGRWQQHYAPFSAQPVLQCVAIRGNEAEVRLQIEQRCAEAQQSLDLLQGPLLRAVLFEVEQQPCRLLLVIHHLVVDGVSWRVLLEDLQQAYQAQAQARPQPLPDKTCSVQQWAMALHDYAHSAVLARELPYWQQVQAVSAAIPLDNPQGQRTEAQRLSLSFTLDQADTRTLLKEAGAAYRTRINDLLLAALAQVLCDWSGQPQLRIELEGHGRETLPGLPSLDLSRTVGWFTSLYPLVLQGGERGQRIKQTKEQLRAIPHNGIGYGLLTRVSQQLPAARAEVVFNYLGQFDNSFGEGSPWQIAAEASGAVVAPDSPLLHALTINAQVYQGELRCSWSFSSDCHTPAAIEAVMQAYRTELLNVLEHCRQPHRGLTPSDVPLAGLSQTQLDTLPQALDRQPLDRQPPLWARLAQLYPLSAMQQGMLYHSLHSGDAGQQAYLIQTRVDIDGLDVERFRAAWQAVLDRHEALRAGFVQVDGQQLQWIAREVTMPLTVVEQEHASAEALEHLAAAELQRGFDLRCPPLVKVMLVGCGQGRYQMILTQHHLITDGWSNALLISEVLRHYRGQPLAPVTAQYGDYLGWLAAADQPAVRAQREQWWRTQLTRLDGPTLLASTVKSVQPGSATAAGHGVLLHSWSREQTAVFSSAARTARVTLNTLIQAAWVRLLQSYSGKAQVVFGSVVAGRPAALAGAEQALGLYINTLPVVAGSEPQQPLQVWLQQLQSTNLALRDHETTPLADVQRWAGQPGQALFDSIVVFENYPVDAALRQGSADDLRFSLQGTVDVTNYPMDIEVHLAEQLSIKMIWQRECFAEPVVRRLQAQLLHLIGQLAECLLSRPEACVADVTLLPEQEAGQLQRYGINLPRYGQTPLLQQTLAAWAERQPQAIALSSADGRDSLSYAELNRQANQLANTLLARGIGAEQRVAVLLERHLQLPVALLAVMKSGAAYVPLDPAHPRERLAYMLADCGCSLVISQSSLAHLLPPSDSQADAHSGLVSQPPAVLWLDEPHWQSAAATAPEPSIHPEQLAYLIYTSGSTGQPKGVAVTQGSIARHCAAIADLYGMDTHSCELHFMSFAFDGAHERWLTTLSRGGKLVLRDAQLWTAEQTLAVLKQQQVTSVAFPPAYLRQLAEVAEATGEAPGVATYCFGGEAVPRDSYDLVRRALRPRTLINGYGPTETVVTPLLWKVDVSTEMDTAYAPIGSPVGDRQAYVLDAQLQPVPVGVAGELYLGGELARGYFQRPGLSAERFVPNPFSAQGERLYRTGDLVRWREDGAVDYLGRLDHQVKIRGFRIELGEIEACLLAQPDIANAVVTVEQAANGPRLLAYVVLRDTTDLNEAGLKAQLARTLPDYMLPAAIVALAELPLTPNGKVDRNALPTLSAVAPSVATDYEAPRTATEQALAAIWAEVLGVERIGRHDNFYELGGDSLLSLKVISKIRSSDAIDVSIKLRDLMQKPTIAGLLAETVEEEVLA</sequence>
<feature type="domain" description="Carrier" evidence="5">
    <location>
        <begin position="5167"/>
        <end position="5244"/>
    </location>
</feature>
<dbReference type="OrthoDB" id="5298966at2"/>
<dbReference type="Gene3D" id="3.30.300.30">
    <property type="match status" value="4"/>
</dbReference>
<dbReference type="PANTHER" id="PTHR45398:SF1">
    <property type="entry name" value="ENZYME, PUTATIVE (JCVI)-RELATED"/>
    <property type="match status" value="1"/>
</dbReference>
<dbReference type="InterPro" id="IPR010071">
    <property type="entry name" value="AA_adenyl_dom"/>
</dbReference>
<dbReference type="CDD" id="cd17649">
    <property type="entry name" value="A_NRPS_PvdJ-like"/>
    <property type="match status" value="2"/>
</dbReference>
<dbReference type="FunFam" id="3.40.50.980:FF:000001">
    <property type="entry name" value="Non-ribosomal peptide synthetase"/>
    <property type="match status" value="4"/>
</dbReference>
<keyword evidence="3" id="KW-0596">Phosphopantetheine</keyword>
<accession>A0A2S5KK84</accession>
<reference evidence="6 7" key="1">
    <citation type="submission" date="2018-02" db="EMBL/GenBank/DDBJ databases">
        <title>novel marine gammaproteobacteria from coastal saline agro ecosystem.</title>
        <authorList>
            <person name="Krishnan R."/>
            <person name="Ramesh Kumar N."/>
        </authorList>
    </citation>
    <scope>NUCLEOTIDE SEQUENCE [LARGE SCALE GENOMIC DNA]</scope>
    <source>
        <strain evidence="6 7">228</strain>
    </source>
</reference>
<dbReference type="SUPFAM" id="SSF56801">
    <property type="entry name" value="Acetyl-CoA synthetase-like"/>
    <property type="match status" value="4"/>
</dbReference>
<dbReference type="NCBIfam" id="NF004282">
    <property type="entry name" value="PRK05691.1"/>
    <property type="match status" value="8"/>
</dbReference>
<dbReference type="Gene3D" id="3.30.559.10">
    <property type="entry name" value="Chloramphenicol acetyltransferase-like domain"/>
    <property type="match status" value="6"/>
</dbReference>
<dbReference type="InterPro" id="IPR036736">
    <property type="entry name" value="ACP-like_sf"/>
</dbReference>
<proteinExistence type="inferred from homology"/>
<dbReference type="InterPro" id="IPR045851">
    <property type="entry name" value="AMP-bd_C_sf"/>
</dbReference>
<dbReference type="InterPro" id="IPR020845">
    <property type="entry name" value="AMP-binding_CS"/>
</dbReference>
<dbReference type="PROSITE" id="PS00455">
    <property type="entry name" value="AMP_BINDING"/>
    <property type="match status" value="4"/>
</dbReference>
<dbReference type="Pfam" id="PF00501">
    <property type="entry name" value="AMP-binding"/>
    <property type="match status" value="4"/>
</dbReference>
<name>A0A2S5KK84_9PROT</name>
<dbReference type="PANTHER" id="PTHR45398">
    <property type="match status" value="1"/>
</dbReference>
<dbReference type="NCBIfam" id="TIGR01733">
    <property type="entry name" value="AA-adenyl-dom"/>
    <property type="match status" value="4"/>
</dbReference>
<dbReference type="Pfam" id="PF13193">
    <property type="entry name" value="AMP-binding_C"/>
    <property type="match status" value="2"/>
</dbReference>
<dbReference type="GO" id="GO:0031177">
    <property type="term" value="F:phosphopantetheine binding"/>
    <property type="evidence" value="ECO:0007669"/>
    <property type="project" value="InterPro"/>
</dbReference>
<dbReference type="CDD" id="cd19531">
    <property type="entry name" value="LCL_NRPS-like"/>
    <property type="match status" value="1"/>
</dbReference>
<evidence type="ECO:0000256" key="1">
    <source>
        <dbReference type="ARBA" id="ARBA00001957"/>
    </source>
</evidence>
<dbReference type="Gene3D" id="3.40.50.980">
    <property type="match status" value="8"/>
</dbReference>
<dbReference type="FunFam" id="1.10.1200.10:FF:000005">
    <property type="entry name" value="Nonribosomal peptide synthetase 1"/>
    <property type="match status" value="4"/>
</dbReference>
<dbReference type="FunFam" id="3.40.50.980:FF:000002">
    <property type="entry name" value="Enterobactin synthetase component F"/>
    <property type="match status" value="2"/>
</dbReference>
<evidence type="ECO:0000313" key="7">
    <source>
        <dbReference type="Proteomes" id="UP000238196"/>
    </source>
</evidence>
<evidence type="ECO:0000256" key="2">
    <source>
        <dbReference type="ARBA" id="ARBA00006432"/>
    </source>
</evidence>
<feature type="domain" description="Carrier" evidence="5">
    <location>
        <begin position="2555"/>
        <end position="2629"/>
    </location>
</feature>
<dbReference type="SUPFAM" id="SSF52777">
    <property type="entry name" value="CoA-dependent acyltransferases"/>
    <property type="match status" value="12"/>
</dbReference>
<keyword evidence="4" id="KW-0597">Phosphoprotein</keyword>
<dbReference type="GO" id="GO:0044550">
    <property type="term" value="P:secondary metabolite biosynthetic process"/>
    <property type="evidence" value="ECO:0007669"/>
    <property type="project" value="UniProtKB-ARBA"/>
</dbReference>
<dbReference type="CDD" id="cd19534">
    <property type="entry name" value="E_NRPS"/>
    <property type="match status" value="2"/>
</dbReference>
<dbReference type="NCBIfam" id="NF003417">
    <property type="entry name" value="PRK04813.1"/>
    <property type="match status" value="4"/>
</dbReference>
<feature type="domain" description="Carrier" evidence="5">
    <location>
        <begin position="3622"/>
        <end position="3696"/>
    </location>
</feature>
<dbReference type="InterPro" id="IPR009081">
    <property type="entry name" value="PP-bd_ACP"/>
</dbReference>